<dbReference type="GO" id="GO:0008897">
    <property type="term" value="F:holo-[acyl-carrier-protein] synthase activity"/>
    <property type="evidence" value="ECO:0007669"/>
    <property type="project" value="InterPro"/>
</dbReference>
<comment type="caution">
    <text evidence="5">The sequence shown here is derived from an EMBL/GenBank/DDBJ whole genome shotgun (WGS) entry which is preliminary data.</text>
</comment>
<dbReference type="InterPro" id="IPR055066">
    <property type="entry name" value="AASDHPPT_N"/>
</dbReference>
<evidence type="ECO:0000259" key="4">
    <source>
        <dbReference type="Pfam" id="PF22624"/>
    </source>
</evidence>
<protein>
    <submittedName>
        <fullName evidence="5">Uncharacterized protein</fullName>
    </submittedName>
</protein>
<evidence type="ECO:0000256" key="1">
    <source>
        <dbReference type="ARBA" id="ARBA00010990"/>
    </source>
</evidence>
<feature type="domain" description="4'-phosphopantetheinyl transferase N-terminal" evidence="4">
    <location>
        <begin position="41"/>
        <end position="115"/>
    </location>
</feature>
<dbReference type="PANTHER" id="PTHR12215">
    <property type="entry name" value="PHOSPHOPANTETHEINE TRANSFERASE"/>
    <property type="match status" value="1"/>
</dbReference>
<sequence length="225" mass="26321">MDELKSMKVSKYNTLMRDVDIFYYSFDNDRVLDKHVRNLFCHILSKQEINLANQYKTSILIKKAIAGRALTKIILANYLSNISPKNIKLLKTQYGKPYLENMEVHFSISHCDTMFLIGVSKKFELGIDIEDIKNKDYSDIAKYVLSDKEYSLYEKEKLENKENLFLSFWTRKEAFFKANGIGLPDNLNMLDTSYFLSKEIRANNNYRCFNISIDVNHIAHVVLIV</sequence>
<organism evidence="5 6">
    <name type="scientific">Haemophilus parainfluenzae</name>
    <dbReference type="NCBI Taxonomy" id="729"/>
    <lineage>
        <taxon>Bacteria</taxon>
        <taxon>Pseudomonadati</taxon>
        <taxon>Pseudomonadota</taxon>
        <taxon>Gammaproteobacteria</taxon>
        <taxon>Pasteurellales</taxon>
        <taxon>Pasteurellaceae</taxon>
        <taxon>Haemophilus</taxon>
    </lineage>
</organism>
<dbReference type="GO" id="GO:0005829">
    <property type="term" value="C:cytosol"/>
    <property type="evidence" value="ECO:0007669"/>
    <property type="project" value="TreeGrafter"/>
</dbReference>
<reference evidence="5 6" key="1">
    <citation type="submission" date="2018-05" db="EMBL/GenBank/DDBJ databases">
        <title>Draft Genome Sequences for a Diverse set of 7 Haemophilus Species.</title>
        <authorList>
            <person name="Nichols M."/>
            <person name="Topaz N."/>
            <person name="Wang X."/>
            <person name="Wang X."/>
            <person name="Boxrud D."/>
        </authorList>
    </citation>
    <scope>NUCLEOTIDE SEQUENCE [LARGE SCALE GENOMIC DNA]</scope>
    <source>
        <strain evidence="5 6">C2008001710</strain>
    </source>
</reference>
<name>A0A369Z1W4_HAEPA</name>
<evidence type="ECO:0000313" key="6">
    <source>
        <dbReference type="Proteomes" id="UP000253910"/>
    </source>
</evidence>
<feature type="domain" description="4'-phosphopantetheinyl transferase" evidence="3">
    <location>
        <begin position="125"/>
        <end position="192"/>
    </location>
</feature>
<dbReference type="GO" id="GO:0000287">
    <property type="term" value="F:magnesium ion binding"/>
    <property type="evidence" value="ECO:0007669"/>
    <property type="project" value="InterPro"/>
</dbReference>
<proteinExistence type="inferred from homology"/>
<dbReference type="AlphaFoldDB" id="A0A369Z1W4"/>
<evidence type="ECO:0000313" key="5">
    <source>
        <dbReference type="EMBL" id="RDE95580.1"/>
    </source>
</evidence>
<dbReference type="Pfam" id="PF01648">
    <property type="entry name" value="ACPS"/>
    <property type="match status" value="1"/>
</dbReference>
<evidence type="ECO:0000256" key="2">
    <source>
        <dbReference type="ARBA" id="ARBA00022679"/>
    </source>
</evidence>
<keyword evidence="2" id="KW-0808">Transferase</keyword>
<dbReference type="Gene3D" id="3.90.470.20">
    <property type="entry name" value="4'-phosphopantetheinyl transferase domain"/>
    <property type="match status" value="2"/>
</dbReference>
<dbReference type="EMBL" id="QEPW01000003">
    <property type="protein sequence ID" value="RDE95580.1"/>
    <property type="molecule type" value="Genomic_DNA"/>
</dbReference>
<dbReference type="GO" id="GO:0019878">
    <property type="term" value="P:lysine biosynthetic process via aminoadipic acid"/>
    <property type="evidence" value="ECO:0007669"/>
    <property type="project" value="TreeGrafter"/>
</dbReference>
<evidence type="ECO:0000259" key="3">
    <source>
        <dbReference type="Pfam" id="PF01648"/>
    </source>
</evidence>
<dbReference type="SUPFAM" id="SSF56214">
    <property type="entry name" value="4'-phosphopantetheinyl transferase"/>
    <property type="match status" value="2"/>
</dbReference>
<comment type="similarity">
    <text evidence="1">Belongs to the P-Pant transferase superfamily. Gsp/Sfp/HetI/AcpT family.</text>
</comment>
<gene>
    <name evidence="5" type="ORF">DPV87_02090</name>
</gene>
<dbReference type="InterPro" id="IPR037143">
    <property type="entry name" value="4-PPantetheinyl_Trfase_dom_sf"/>
</dbReference>
<dbReference type="InterPro" id="IPR050559">
    <property type="entry name" value="P-Pant_transferase_sf"/>
</dbReference>
<dbReference type="Pfam" id="PF22624">
    <property type="entry name" value="AASDHPPT_N"/>
    <property type="match status" value="1"/>
</dbReference>
<dbReference type="InterPro" id="IPR008278">
    <property type="entry name" value="4-PPantetheinyl_Trfase_dom"/>
</dbReference>
<dbReference type="RefSeq" id="WP_111314960.1">
    <property type="nucleotide sequence ID" value="NZ_QEPW01000003.1"/>
</dbReference>
<dbReference type="PANTHER" id="PTHR12215:SF10">
    <property type="entry name" value="L-AMINOADIPATE-SEMIALDEHYDE DEHYDROGENASE-PHOSPHOPANTETHEINYL TRANSFERASE"/>
    <property type="match status" value="1"/>
</dbReference>
<accession>A0A369Z1W4</accession>
<dbReference type="Proteomes" id="UP000253910">
    <property type="component" value="Unassembled WGS sequence"/>
</dbReference>